<evidence type="ECO:0000256" key="7">
    <source>
        <dbReference type="RuleBase" id="RU362125"/>
    </source>
</evidence>
<organism evidence="11">
    <name type="scientific">Streptomyces sp. NBC_00119</name>
    <dbReference type="NCBI Taxonomy" id="2975659"/>
    <lineage>
        <taxon>Bacteria</taxon>
        <taxon>Bacillati</taxon>
        <taxon>Actinomycetota</taxon>
        <taxon>Actinomycetes</taxon>
        <taxon>Kitasatosporales</taxon>
        <taxon>Streptomycetaceae</taxon>
        <taxon>Streptomyces</taxon>
    </lineage>
</organism>
<dbReference type="GO" id="GO:0003995">
    <property type="term" value="F:acyl-CoA dehydrogenase activity"/>
    <property type="evidence" value="ECO:0007669"/>
    <property type="project" value="TreeGrafter"/>
</dbReference>
<dbReference type="InterPro" id="IPR009100">
    <property type="entry name" value="AcylCoA_DH/oxidase_NM_dom_sf"/>
</dbReference>
<gene>
    <name evidence="11" type="ORF">OHU69_09170</name>
</gene>
<evidence type="ECO:0000256" key="5">
    <source>
        <dbReference type="ARBA" id="ARBA00022827"/>
    </source>
</evidence>
<dbReference type="Pfam" id="PF00441">
    <property type="entry name" value="Acyl-CoA_dh_1"/>
    <property type="match status" value="1"/>
</dbReference>
<feature type="domain" description="Acyl-CoA dehydrogenase/oxidase N-terminal" evidence="10">
    <location>
        <begin position="13"/>
        <end position="127"/>
    </location>
</feature>
<dbReference type="FunFam" id="2.40.110.10:FF:000002">
    <property type="entry name" value="Acyl-CoA dehydrogenase fadE12"/>
    <property type="match status" value="1"/>
</dbReference>
<evidence type="ECO:0000256" key="6">
    <source>
        <dbReference type="ARBA" id="ARBA00023002"/>
    </source>
</evidence>
<sequence length="401" mass="43144">MSISFEIDERVAAIARRTTEFVRDVVIPEEQTCGGGDVHAGPEPLRRRLQEAARAAGVFAPHVGEEFGGLGLDLRDQAVVFEAAGRSLLGPLALNCAAPDEGNMHLLEVVATQEQKERYLRPLAAGEVRSCFAMTEPAPGAGSDPRALATTATRTDGGWRIDGRKWFISGADGAAVAICMARTSGAPGDAGGATMFLVDADTPGLKIVRNIDTLDHGLFGGHSEVVFEGCEVPDSAVLGAVDEGFRYAQVRLGPARMTHCMRWLGVARRAQDIALERAAERSAFGGRLAELGMVQQLLADSEIDIETSRAVLWRACWELDQGRSAAQHTSIAKTYVSEAVNRVVDRAVQVCGALGISGDTPLSRLYREVRPFRIYDGPSETHRWAIAKRAVRAAAEQRDAR</sequence>
<dbReference type="InterPro" id="IPR050741">
    <property type="entry name" value="Acyl-CoA_dehydrogenase"/>
</dbReference>
<feature type="domain" description="Acyl-CoA dehydrogenase/oxidase C-terminal" evidence="8">
    <location>
        <begin position="242"/>
        <end position="390"/>
    </location>
</feature>
<dbReference type="GO" id="GO:0050660">
    <property type="term" value="F:flavin adenine dinucleotide binding"/>
    <property type="evidence" value="ECO:0007669"/>
    <property type="project" value="InterPro"/>
</dbReference>
<dbReference type="InterPro" id="IPR009075">
    <property type="entry name" value="AcylCo_DH/oxidase_C"/>
</dbReference>
<reference evidence="11" key="1">
    <citation type="submission" date="2022-10" db="EMBL/GenBank/DDBJ databases">
        <title>The complete genomes of actinobacterial strains from the NBC collection.</title>
        <authorList>
            <person name="Joergensen T.S."/>
            <person name="Alvarez Arevalo M."/>
            <person name="Sterndorff E.B."/>
            <person name="Faurdal D."/>
            <person name="Vuksanovic O."/>
            <person name="Mourched A.-S."/>
            <person name="Charusanti P."/>
            <person name="Shaw S."/>
            <person name="Blin K."/>
            <person name="Weber T."/>
        </authorList>
    </citation>
    <scope>NUCLEOTIDE SEQUENCE</scope>
    <source>
        <strain evidence="11">NBC_00119</strain>
    </source>
</reference>
<dbReference type="Pfam" id="PF02770">
    <property type="entry name" value="Acyl-CoA_dh_M"/>
    <property type="match status" value="1"/>
</dbReference>
<dbReference type="GO" id="GO:0005737">
    <property type="term" value="C:cytoplasm"/>
    <property type="evidence" value="ECO:0007669"/>
    <property type="project" value="TreeGrafter"/>
</dbReference>
<keyword evidence="6 7" id="KW-0560">Oxidoreductase</keyword>
<dbReference type="Gene3D" id="1.10.540.10">
    <property type="entry name" value="Acyl-CoA dehydrogenase/oxidase, N-terminal domain"/>
    <property type="match status" value="1"/>
</dbReference>
<feature type="domain" description="Acyl-CoA oxidase/dehydrogenase middle" evidence="9">
    <location>
        <begin position="131"/>
        <end position="228"/>
    </location>
</feature>
<comment type="cofactor">
    <cofactor evidence="1 7">
        <name>FAD</name>
        <dbReference type="ChEBI" id="CHEBI:57692"/>
    </cofactor>
</comment>
<comment type="similarity">
    <text evidence="2 7">Belongs to the acyl-CoA dehydrogenase family.</text>
</comment>
<evidence type="ECO:0000259" key="10">
    <source>
        <dbReference type="Pfam" id="PF02771"/>
    </source>
</evidence>
<dbReference type="AlphaFoldDB" id="A0AAU1U0U8"/>
<evidence type="ECO:0000259" key="9">
    <source>
        <dbReference type="Pfam" id="PF02770"/>
    </source>
</evidence>
<dbReference type="InterPro" id="IPR037069">
    <property type="entry name" value="AcylCoA_DH/ox_N_sf"/>
</dbReference>
<dbReference type="Pfam" id="PF02771">
    <property type="entry name" value="Acyl-CoA_dh_N"/>
    <property type="match status" value="1"/>
</dbReference>
<comment type="subunit">
    <text evidence="3">Homodimer.</text>
</comment>
<protein>
    <submittedName>
        <fullName evidence="11">Acyl-CoA dehydrogenase family protein</fullName>
    </submittedName>
</protein>
<keyword evidence="5 7" id="KW-0274">FAD</keyword>
<proteinExistence type="inferred from homology"/>
<dbReference type="SUPFAM" id="SSF56645">
    <property type="entry name" value="Acyl-CoA dehydrogenase NM domain-like"/>
    <property type="match status" value="1"/>
</dbReference>
<evidence type="ECO:0000256" key="1">
    <source>
        <dbReference type="ARBA" id="ARBA00001974"/>
    </source>
</evidence>
<dbReference type="InterPro" id="IPR046373">
    <property type="entry name" value="Acyl-CoA_Oxase/DH_mid-dom_sf"/>
</dbReference>
<dbReference type="GO" id="GO:0033539">
    <property type="term" value="P:fatty acid beta-oxidation using acyl-CoA dehydrogenase"/>
    <property type="evidence" value="ECO:0007669"/>
    <property type="project" value="TreeGrafter"/>
</dbReference>
<keyword evidence="4 7" id="KW-0285">Flavoprotein</keyword>
<evidence type="ECO:0000256" key="4">
    <source>
        <dbReference type="ARBA" id="ARBA00022630"/>
    </source>
</evidence>
<dbReference type="Gene3D" id="2.40.110.10">
    <property type="entry name" value="Butyryl-CoA Dehydrogenase, subunit A, domain 2"/>
    <property type="match status" value="1"/>
</dbReference>
<name>A0AAU1U0U8_9ACTN</name>
<evidence type="ECO:0000259" key="8">
    <source>
        <dbReference type="Pfam" id="PF00441"/>
    </source>
</evidence>
<dbReference type="PANTHER" id="PTHR48083">
    <property type="entry name" value="MEDIUM-CHAIN SPECIFIC ACYL-COA DEHYDROGENASE, MITOCHONDRIAL-RELATED"/>
    <property type="match status" value="1"/>
</dbReference>
<dbReference type="PANTHER" id="PTHR48083:SF13">
    <property type="entry name" value="ACYL-COA DEHYDROGENASE FAMILY MEMBER 11"/>
    <property type="match status" value="1"/>
</dbReference>
<dbReference type="InterPro" id="IPR006091">
    <property type="entry name" value="Acyl-CoA_Oxase/DH_mid-dom"/>
</dbReference>
<accession>A0AAU1U0U8</accession>
<evidence type="ECO:0000313" key="11">
    <source>
        <dbReference type="EMBL" id="WTS11224.1"/>
    </source>
</evidence>
<dbReference type="EMBL" id="CP108195">
    <property type="protein sequence ID" value="WTS11224.1"/>
    <property type="molecule type" value="Genomic_DNA"/>
</dbReference>
<dbReference type="InterPro" id="IPR036250">
    <property type="entry name" value="AcylCo_DH-like_C"/>
</dbReference>
<dbReference type="Gene3D" id="1.20.140.10">
    <property type="entry name" value="Butyryl-CoA Dehydrogenase, subunit A, domain 3"/>
    <property type="match status" value="1"/>
</dbReference>
<evidence type="ECO:0000256" key="3">
    <source>
        <dbReference type="ARBA" id="ARBA00011738"/>
    </source>
</evidence>
<dbReference type="InterPro" id="IPR013786">
    <property type="entry name" value="AcylCoA_DH/ox_N"/>
</dbReference>
<evidence type="ECO:0000256" key="2">
    <source>
        <dbReference type="ARBA" id="ARBA00009347"/>
    </source>
</evidence>
<dbReference type="SUPFAM" id="SSF47203">
    <property type="entry name" value="Acyl-CoA dehydrogenase C-terminal domain-like"/>
    <property type="match status" value="1"/>
</dbReference>